<organism evidence="4 5">
    <name type="scientific">Asticcacaulis benevestitus DSM 16100 = ATCC BAA-896</name>
    <dbReference type="NCBI Taxonomy" id="1121022"/>
    <lineage>
        <taxon>Bacteria</taxon>
        <taxon>Pseudomonadati</taxon>
        <taxon>Pseudomonadota</taxon>
        <taxon>Alphaproteobacteria</taxon>
        <taxon>Caulobacterales</taxon>
        <taxon>Caulobacteraceae</taxon>
        <taxon>Asticcacaulis</taxon>
    </lineage>
</organism>
<evidence type="ECO:0000259" key="3">
    <source>
        <dbReference type="PROSITE" id="PS50110"/>
    </source>
</evidence>
<dbReference type="PANTHER" id="PTHR44591">
    <property type="entry name" value="STRESS RESPONSE REGULATOR PROTEIN 1"/>
    <property type="match status" value="1"/>
</dbReference>
<dbReference type="EMBL" id="AWGB01000015">
    <property type="protein sequence ID" value="ESQ91887.1"/>
    <property type="molecule type" value="Genomic_DNA"/>
</dbReference>
<name>V4PD68_9CAUL</name>
<protein>
    <recommendedName>
        <fullName evidence="3">Response regulatory domain-containing protein</fullName>
    </recommendedName>
</protein>
<keyword evidence="1 2" id="KW-0597">Phosphoprotein</keyword>
<feature type="domain" description="Response regulatory" evidence="3">
    <location>
        <begin position="85"/>
        <end position="202"/>
    </location>
</feature>
<evidence type="ECO:0000313" key="5">
    <source>
        <dbReference type="Proteomes" id="UP000017837"/>
    </source>
</evidence>
<dbReference type="STRING" id="1121022.GCA_000376105_02569"/>
<keyword evidence="5" id="KW-1185">Reference proteome</keyword>
<dbReference type="PROSITE" id="PS50110">
    <property type="entry name" value="RESPONSE_REGULATORY"/>
    <property type="match status" value="2"/>
</dbReference>
<reference evidence="4 5" key="1">
    <citation type="journal article" date="2014" name="Nature">
        <title>Sequential evolution of bacterial morphology by co-option of a developmental regulator.</title>
        <authorList>
            <person name="Jiang C."/>
            <person name="Brown P.J."/>
            <person name="Ducret A."/>
            <person name="Brun Y.V."/>
        </authorList>
    </citation>
    <scope>NUCLEOTIDE SEQUENCE [LARGE SCALE GENOMIC DNA]</scope>
    <source>
        <strain evidence="4 5">DSM 16100</strain>
    </source>
</reference>
<dbReference type="SUPFAM" id="SSF52172">
    <property type="entry name" value="CheY-like"/>
    <property type="match status" value="2"/>
</dbReference>
<accession>V4PD68</accession>
<comment type="caution">
    <text evidence="4">The sequence shown here is derived from an EMBL/GenBank/DDBJ whole genome shotgun (WGS) entry which is preliminary data.</text>
</comment>
<dbReference type="OrthoDB" id="8477070at2"/>
<feature type="domain" description="Response regulatory" evidence="3">
    <location>
        <begin position="1"/>
        <end position="79"/>
    </location>
</feature>
<dbReference type="PATRIC" id="fig|1121022.4.peg.1949"/>
<evidence type="ECO:0000313" key="4">
    <source>
        <dbReference type="EMBL" id="ESQ91887.1"/>
    </source>
</evidence>
<dbReference type="eggNOG" id="COG3706">
    <property type="taxonomic scope" value="Bacteria"/>
</dbReference>
<dbReference type="PANTHER" id="PTHR44591:SF3">
    <property type="entry name" value="RESPONSE REGULATORY DOMAIN-CONTAINING PROTEIN"/>
    <property type="match status" value="1"/>
</dbReference>
<sequence>MEIARQQRPDIIILDIYMPGQSGYEVLAEIRADDDLCSTPVILASSDDNRLLGLEAGASEVLVKPLQRDHLRRILEVFSATVESDILLVDDDPVAGDIVQRFAARAGLRVQQALDATEALSLARARRPKAIILDLCMPGTDGFEMMETLSKDAALKLVPIMVLSARDLNPQEYLKIREAGHVYCAKGRSSPREIIQNLKAMVSQ</sequence>
<dbReference type="GO" id="GO:0000160">
    <property type="term" value="P:phosphorelay signal transduction system"/>
    <property type="evidence" value="ECO:0007669"/>
    <property type="project" value="InterPro"/>
</dbReference>
<dbReference type="InterPro" id="IPR050595">
    <property type="entry name" value="Bact_response_regulator"/>
</dbReference>
<dbReference type="InterPro" id="IPR001789">
    <property type="entry name" value="Sig_transdc_resp-reg_receiver"/>
</dbReference>
<evidence type="ECO:0000256" key="1">
    <source>
        <dbReference type="ARBA" id="ARBA00022553"/>
    </source>
</evidence>
<feature type="modified residue" description="4-aspartylphosphate" evidence="2">
    <location>
        <position position="15"/>
    </location>
</feature>
<dbReference type="SMART" id="SM00448">
    <property type="entry name" value="REC"/>
    <property type="match status" value="1"/>
</dbReference>
<dbReference type="Gene3D" id="3.40.50.2300">
    <property type="match status" value="2"/>
</dbReference>
<dbReference type="InterPro" id="IPR011006">
    <property type="entry name" value="CheY-like_superfamily"/>
</dbReference>
<dbReference type="AlphaFoldDB" id="V4PD68"/>
<dbReference type="Proteomes" id="UP000017837">
    <property type="component" value="Unassembled WGS sequence"/>
</dbReference>
<gene>
    <name evidence="4" type="ORF">ABENE_09645</name>
</gene>
<evidence type="ECO:0000256" key="2">
    <source>
        <dbReference type="PROSITE-ProRule" id="PRU00169"/>
    </source>
</evidence>
<dbReference type="Pfam" id="PF00072">
    <property type="entry name" value="Response_reg"/>
    <property type="match status" value="2"/>
</dbReference>
<feature type="modified residue" description="4-aspartylphosphate" evidence="2">
    <location>
        <position position="134"/>
    </location>
</feature>
<proteinExistence type="predicted"/>